<evidence type="ECO:0000256" key="9">
    <source>
        <dbReference type="SAM" id="Phobius"/>
    </source>
</evidence>
<keyword evidence="3" id="KW-0597">Phosphoprotein</keyword>
<keyword evidence="5 9" id="KW-0812">Transmembrane</keyword>
<keyword evidence="7 9" id="KW-1133">Transmembrane helix</keyword>
<dbReference type="InterPro" id="IPR003594">
    <property type="entry name" value="HATPase_dom"/>
</dbReference>
<evidence type="ECO:0000256" key="1">
    <source>
        <dbReference type="ARBA" id="ARBA00000085"/>
    </source>
</evidence>
<dbReference type="EC" id="2.7.13.3" evidence="2"/>
<dbReference type="PANTHER" id="PTHR45436">
    <property type="entry name" value="SENSOR HISTIDINE KINASE YKOH"/>
    <property type="match status" value="1"/>
</dbReference>
<evidence type="ECO:0000256" key="3">
    <source>
        <dbReference type="ARBA" id="ARBA00022553"/>
    </source>
</evidence>
<reference evidence="11 12" key="1">
    <citation type="submission" date="2024-03" db="EMBL/GenBank/DDBJ databases">
        <title>The complete genome of Streptomyces sirii sp.nov.</title>
        <authorList>
            <person name="Zakalyukina Y.V."/>
            <person name="Belik A.R."/>
            <person name="Biryukov M.V."/>
            <person name="Baturina O.A."/>
            <person name="Kabilov M.R."/>
        </authorList>
    </citation>
    <scope>NUCLEOTIDE SEQUENCE [LARGE SCALE GENOMIC DNA]</scope>
    <source>
        <strain evidence="11 12">BP-8</strain>
    </source>
</reference>
<dbReference type="RefSeq" id="WP_399144731.1">
    <property type="nucleotide sequence ID" value="NZ_CP147982.1"/>
</dbReference>
<comment type="catalytic activity">
    <reaction evidence="1">
        <text>ATP + protein L-histidine = ADP + protein N-phospho-L-histidine.</text>
        <dbReference type="EC" id="2.7.13.3"/>
    </reaction>
</comment>
<sequence>MVRKKSPTRLPSVAVYAWLIPVVASAIVVSIVGSSAFAAALWIGVPAVVAVAATASLAASRSREAVALAEGGQSQTVAMARQQEATVRLADNLVPDMLTRLRLNEAPEEVLNWLTARWADSYNGLPPEFQAAHWSVLRTVIEAVDAEEGLRDSAQRSLVNLSRRVQAIVHQQAQELREMEDRHGRSPGVFGDLLRIDHNTALIGRLADSIAVLGGARPGRQWNRPVPLYSVLRGAMSRIVGYERVDLSPATDVAVIGPAVEPLIHALAELLDNATRYSPPHTRVHLTAAEVQSGIAVEIEDGGVGMSESARRRAEQMLAQAQQGIDLGDLGETPRLGLAVVGRLAQAYGLQVALRASAYGGVRAVVIVPQQLITTVAEASGVAHGIGTFSGPRVAGGPPQSPPRQSMRPQVASHQTETPPAVERTANGLPQRRRRMRMAEAAEPTASTRQAEPGPQRAPGEWLVAFKDGLTGDGNSGSDDAAAPRGEQ</sequence>
<feature type="domain" description="Histidine kinase" evidence="10">
    <location>
        <begin position="263"/>
        <end position="372"/>
    </location>
</feature>
<name>A0ABZ2QJR9_9ACTN</name>
<dbReference type="SUPFAM" id="SSF55874">
    <property type="entry name" value="ATPase domain of HSP90 chaperone/DNA topoisomerase II/histidine kinase"/>
    <property type="match status" value="1"/>
</dbReference>
<evidence type="ECO:0000256" key="7">
    <source>
        <dbReference type="ARBA" id="ARBA00022989"/>
    </source>
</evidence>
<organism evidence="11 12">
    <name type="scientific">Streptomyces sirii</name>
    <dbReference type="NCBI Taxonomy" id="3127701"/>
    <lineage>
        <taxon>Bacteria</taxon>
        <taxon>Bacillati</taxon>
        <taxon>Actinomycetota</taxon>
        <taxon>Actinomycetes</taxon>
        <taxon>Kitasatosporales</taxon>
        <taxon>Streptomycetaceae</taxon>
        <taxon>Streptomyces</taxon>
    </lineage>
</organism>
<gene>
    <name evidence="11" type="ORF">WAB15_04260</name>
</gene>
<proteinExistence type="predicted"/>
<dbReference type="GO" id="GO:0005524">
    <property type="term" value="F:ATP binding"/>
    <property type="evidence" value="ECO:0007669"/>
    <property type="project" value="UniProtKB-KW"/>
</dbReference>
<evidence type="ECO:0000256" key="2">
    <source>
        <dbReference type="ARBA" id="ARBA00012438"/>
    </source>
</evidence>
<dbReference type="InterPro" id="IPR005467">
    <property type="entry name" value="His_kinase_dom"/>
</dbReference>
<evidence type="ECO:0000313" key="12">
    <source>
        <dbReference type="Proteomes" id="UP001626628"/>
    </source>
</evidence>
<keyword evidence="4" id="KW-0808">Transferase</keyword>
<evidence type="ECO:0000313" key="11">
    <source>
        <dbReference type="EMBL" id="WXK75249.1"/>
    </source>
</evidence>
<dbReference type="SMART" id="SM00387">
    <property type="entry name" value="HATPase_c"/>
    <property type="match status" value="1"/>
</dbReference>
<dbReference type="InterPro" id="IPR050428">
    <property type="entry name" value="TCS_sensor_his_kinase"/>
</dbReference>
<feature type="region of interest" description="Disordered" evidence="8">
    <location>
        <begin position="388"/>
        <end position="488"/>
    </location>
</feature>
<dbReference type="Pfam" id="PF02518">
    <property type="entry name" value="HATPase_c"/>
    <property type="match status" value="1"/>
</dbReference>
<keyword evidence="11" id="KW-0547">Nucleotide-binding</keyword>
<keyword evidence="9" id="KW-0472">Membrane</keyword>
<dbReference type="EMBL" id="CP147982">
    <property type="protein sequence ID" value="WXK75249.1"/>
    <property type="molecule type" value="Genomic_DNA"/>
</dbReference>
<evidence type="ECO:0000256" key="4">
    <source>
        <dbReference type="ARBA" id="ARBA00022679"/>
    </source>
</evidence>
<evidence type="ECO:0000256" key="6">
    <source>
        <dbReference type="ARBA" id="ARBA00022777"/>
    </source>
</evidence>
<dbReference type="Proteomes" id="UP001626628">
    <property type="component" value="Chromosome"/>
</dbReference>
<keyword evidence="6" id="KW-0418">Kinase</keyword>
<dbReference type="InterPro" id="IPR036890">
    <property type="entry name" value="HATPase_C_sf"/>
</dbReference>
<evidence type="ECO:0000256" key="8">
    <source>
        <dbReference type="SAM" id="MobiDB-lite"/>
    </source>
</evidence>
<dbReference type="Gene3D" id="3.30.565.10">
    <property type="entry name" value="Histidine kinase-like ATPase, C-terminal domain"/>
    <property type="match status" value="1"/>
</dbReference>
<evidence type="ECO:0000256" key="5">
    <source>
        <dbReference type="ARBA" id="ARBA00022692"/>
    </source>
</evidence>
<accession>A0ABZ2QJR9</accession>
<protein>
    <recommendedName>
        <fullName evidence="2">histidine kinase</fullName>
        <ecNumber evidence="2">2.7.13.3</ecNumber>
    </recommendedName>
</protein>
<feature type="transmembrane region" description="Helical" evidence="9">
    <location>
        <begin position="12"/>
        <end position="33"/>
    </location>
</feature>
<dbReference type="PANTHER" id="PTHR45436:SF5">
    <property type="entry name" value="SENSOR HISTIDINE KINASE TRCS"/>
    <property type="match status" value="1"/>
</dbReference>
<keyword evidence="11" id="KW-0067">ATP-binding</keyword>
<dbReference type="PROSITE" id="PS50109">
    <property type="entry name" value="HIS_KIN"/>
    <property type="match status" value="1"/>
</dbReference>
<feature type="transmembrane region" description="Helical" evidence="9">
    <location>
        <begin position="39"/>
        <end position="59"/>
    </location>
</feature>
<evidence type="ECO:0000259" key="10">
    <source>
        <dbReference type="PROSITE" id="PS50109"/>
    </source>
</evidence>
<keyword evidence="12" id="KW-1185">Reference proteome</keyword>